<dbReference type="SUPFAM" id="SSF54695">
    <property type="entry name" value="POZ domain"/>
    <property type="match status" value="1"/>
</dbReference>
<dbReference type="InterPro" id="IPR000210">
    <property type="entry name" value="BTB/POZ_dom"/>
</dbReference>
<sequence length="297" mass="33727">MQITWDIQNFQTLQEFPEELLRLRFPFEFGAELGMKPKWEFSFRKGTNDKIGFWLELLTFEGKDPNVEIVGRLETNFTQQIKATSGLEWITDKGFLDIRSVNVTDIVFPNPYAKFGSSEEPSSGTIVTRSHELPTYAHKLSGGTLRLNLNFTVHLKQLVNTLDPLKGFVHGSGMQTNSACRLNQQNSMLAMLRDGIGSDVTLLSKDNQLVKAHKCILSNNSSVLKAKFSAVTEKEIELVEMMDMGSDALNIFLRFCYTGEIEENWGDFYEEVISAADKVRLIPWISVAASLPKYRYF</sequence>
<accession>A0A226DV63</accession>
<dbReference type="EMBL" id="LNIX01000010">
    <property type="protein sequence ID" value="OXA49143.1"/>
    <property type="molecule type" value="Genomic_DNA"/>
</dbReference>
<organism evidence="2 3">
    <name type="scientific">Folsomia candida</name>
    <name type="common">Springtail</name>
    <dbReference type="NCBI Taxonomy" id="158441"/>
    <lineage>
        <taxon>Eukaryota</taxon>
        <taxon>Metazoa</taxon>
        <taxon>Ecdysozoa</taxon>
        <taxon>Arthropoda</taxon>
        <taxon>Hexapoda</taxon>
        <taxon>Collembola</taxon>
        <taxon>Entomobryomorpha</taxon>
        <taxon>Isotomoidea</taxon>
        <taxon>Isotomidae</taxon>
        <taxon>Proisotominae</taxon>
        <taxon>Folsomia</taxon>
    </lineage>
</organism>
<name>A0A226DV63_FOLCA</name>
<dbReference type="Gene3D" id="3.30.710.10">
    <property type="entry name" value="Potassium Channel Kv1.1, Chain A"/>
    <property type="match status" value="1"/>
</dbReference>
<keyword evidence="3" id="KW-1185">Reference proteome</keyword>
<dbReference type="Pfam" id="PF00651">
    <property type="entry name" value="BTB"/>
    <property type="match status" value="1"/>
</dbReference>
<dbReference type="CDD" id="cd18186">
    <property type="entry name" value="BTB_POZ_ZBTB_KLHL-like"/>
    <property type="match status" value="1"/>
</dbReference>
<dbReference type="AlphaFoldDB" id="A0A226DV63"/>
<proteinExistence type="predicted"/>
<feature type="domain" description="BTB" evidence="1">
    <location>
        <begin position="198"/>
        <end position="265"/>
    </location>
</feature>
<dbReference type="InterPro" id="IPR044714">
    <property type="entry name" value="AtSIBP1-like"/>
</dbReference>
<dbReference type="PANTHER" id="PTHR46672">
    <property type="entry name" value="OS08G0495500 PROTEIN-RELATED"/>
    <property type="match status" value="1"/>
</dbReference>
<evidence type="ECO:0000313" key="3">
    <source>
        <dbReference type="Proteomes" id="UP000198287"/>
    </source>
</evidence>
<dbReference type="Proteomes" id="UP000198287">
    <property type="component" value="Unassembled WGS sequence"/>
</dbReference>
<reference evidence="2 3" key="1">
    <citation type="submission" date="2015-12" db="EMBL/GenBank/DDBJ databases">
        <title>The genome of Folsomia candida.</title>
        <authorList>
            <person name="Faddeeva A."/>
            <person name="Derks M.F."/>
            <person name="Anvar Y."/>
            <person name="Smit S."/>
            <person name="Van Straalen N."/>
            <person name="Roelofs D."/>
        </authorList>
    </citation>
    <scope>NUCLEOTIDE SEQUENCE [LARGE SCALE GENOMIC DNA]</scope>
    <source>
        <strain evidence="2 3">VU population</strain>
        <tissue evidence="2">Whole body</tissue>
    </source>
</reference>
<dbReference type="InterPro" id="IPR011333">
    <property type="entry name" value="SKP1/BTB/POZ_sf"/>
</dbReference>
<dbReference type="PROSITE" id="PS50097">
    <property type="entry name" value="BTB"/>
    <property type="match status" value="1"/>
</dbReference>
<comment type="caution">
    <text evidence="2">The sequence shown here is derived from an EMBL/GenBank/DDBJ whole genome shotgun (WGS) entry which is preliminary data.</text>
</comment>
<protein>
    <submittedName>
        <fullName evidence="2">BTB and MATH domain-containing protein 42</fullName>
    </submittedName>
</protein>
<evidence type="ECO:0000259" key="1">
    <source>
        <dbReference type="PROSITE" id="PS50097"/>
    </source>
</evidence>
<dbReference type="PANTHER" id="PTHR46672:SF8">
    <property type="entry name" value="BTB DOMAIN-CONTAINING PROTEIN"/>
    <property type="match status" value="1"/>
</dbReference>
<evidence type="ECO:0000313" key="2">
    <source>
        <dbReference type="EMBL" id="OXA49143.1"/>
    </source>
</evidence>
<gene>
    <name evidence="2" type="ORF">Fcan01_15998</name>
</gene>
<dbReference type="SMART" id="SM00225">
    <property type="entry name" value="BTB"/>
    <property type="match status" value="1"/>
</dbReference>
<dbReference type="OrthoDB" id="684045at2759"/>